<feature type="binding site" evidence="8">
    <location>
        <begin position="406"/>
        <end position="410"/>
    </location>
    <ligand>
        <name>substrate</name>
    </ligand>
</feature>
<reference evidence="10" key="1">
    <citation type="submission" date="2021-01" db="EMBL/GenBank/DDBJ databases">
        <authorList>
            <person name="Corre E."/>
            <person name="Pelletier E."/>
            <person name="Niang G."/>
            <person name="Scheremetjew M."/>
            <person name="Finn R."/>
            <person name="Kale V."/>
            <person name="Holt S."/>
            <person name="Cochrane G."/>
            <person name="Meng A."/>
            <person name="Brown T."/>
            <person name="Cohen L."/>
        </authorList>
    </citation>
    <scope>NUCLEOTIDE SEQUENCE</scope>
    <source>
        <strain evidence="10">GSBS06</strain>
    </source>
</reference>
<dbReference type="GO" id="GO:0004451">
    <property type="term" value="F:isocitrate lyase activity"/>
    <property type="evidence" value="ECO:0007669"/>
    <property type="project" value="InterPro"/>
</dbReference>
<dbReference type="SUPFAM" id="SSF51621">
    <property type="entry name" value="Phosphoenolpyruvate/pyruvate domain"/>
    <property type="match status" value="1"/>
</dbReference>
<feature type="active site" description="Proton acceptor" evidence="7">
    <location>
        <position position="206"/>
    </location>
</feature>
<keyword evidence="9" id="KW-0460">Magnesium</keyword>
<dbReference type="GO" id="GO:0006099">
    <property type="term" value="P:tricarboxylic acid cycle"/>
    <property type="evidence" value="ECO:0007669"/>
    <property type="project" value="UniProtKB-KW"/>
</dbReference>
<dbReference type="PANTHER" id="PTHR21631:SF3">
    <property type="entry name" value="BIFUNCTIONAL GLYOXYLATE CYCLE PROTEIN"/>
    <property type="match status" value="1"/>
</dbReference>
<dbReference type="InterPro" id="IPR039556">
    <property type="entry name" value="ICL/PEPM"/>
</dbReference>
<evidence type="ECO:0000256" key="7">
    <source>
        <dbReference type="PIRSR" id="PIRSR001362-1"/>
    </source>
</evidence>
<feature type="binding site" evidence="8">
    <location>
        <position position="441"/>
    </location>
    <ligand>
        <name>substrate</name>
    </ligand>
</feature>
<evidence type="ECO:0000313" key="10">
    <source>
        <dbReference type="EMBL" id="CAE0445529.1"/>
    </source>
</evidence>
<dbReference type="PIRSF" id="PIRSF001362">
    <property type="entry name" value="Isocit_lyase"/>
    <property type="match status" value="1"/>
</dbReference>
<organism evidence="10">
    <name type="scientific">Aplanochytrium stocchinoi</name>
    <dbReference type="NCBI Taxonomy" id="215587"/>
    <lineage>
        <taxon>Eukaryota</taxon>
        <taxon>Sar</taxon>
        <taxon>Stramenopiles</taxon>
        <taxon>Bigyra</taxon>
        <taxon>Labyrinthulomycetes</taxon>
        <taxon>Thraustochytrida</taxon>
        <taxon>Thraustochytriidae</taxon>
        <taxon>Aplanochytrium</taxon>
    </lineage>
</organism>
<sequence>MDLARAEQAAFDASVKQVDAFMKQKRFEFTHRPYDAKTVVSLRGPLVSVPASNFTAQKLYGLCRERFQKKSYTHTFGCLDPVQVAQMAKYLECIYVSGWQCSSTASTSNEPGPDFADYPANTVPNKVDQLFKAQLFHSRRQQEERSHMTLEEKAKNQPIDFLRPIIADGDTGFGGMTSVMKLVKMHVESGAAGVHLEDQKPGAKKCGHMGGKVLVPIREQVDRMTAARLQCDILGTETVLISRTDAESATFIENTIDTRDHPFIGGTTNPNIGSLEDAADKDKWMAEANICRYSNAVADAMKAAGKSQADIDSWMTQSMKLSNPDARKLAEKLGFGGVFWDWHAPRSREGYYKVVGGIDYSIVRAIAFSPVSDLIWMETGVPSVHECEVFSKGVHSVVPHQMLAYNLSPSFNWDAAGMDDAAIQRFQSDIGRLGFTWQFITLCGFHSNALIIDQIAKAYAGPKGVFAYVEMIQREERRLGIETLTHQKWSGAGYCDTLMQVATGGQSSTSSLAGATEDQFAKSKL</sequence>
<evidence type="ECO:0000256" key="6">
    <source>
        <dbReference type="PIRNR" id="PIRNR001362"/>
    </source>
</evidence>
<dbReference type="AlphaFoldDB" id="A0A6S8F8X2"/>
<dbReference type="GO" id="GO:0046872">
    <property type="term" value="F:metal ion binding"/>
    <property type="evidence" value="ECO:0007669"/>
    <property type="project" value="UniProtKB-KW"/>
</dbReference>
<keyword evidence="9" id="KW-0479">Metal-binding</keyword>
<accession>A0A6S8F8X2</accession>
<keyword evidence="4" id="KW-0816">Tricarboxylic acid cycle</keyword>
<feature type="binding site" evidence="8">
    <location>
        <begin position="207"/>
        <end position="208"/>
    </location>
    <ligand>
        <name>substrate</name>
    </ligand>
</feature>
<feature type="binding site" evidence="8">
    <location>
        <position position="243"/>
    </location>
    <ligand>
        <name>substrate</name>
    </ligand>
</feature>
<comment type="pathway">
    <text evidence="1">Carbohydrate metabolism; glyoxylate cycle; (S)-malate from isocitrate: step 1/2.</text>
</comment>
<keyword evidence="5 6" id="KW-0456">Lyase</keyword>
<evidence type="ECO:0000256" key="8">
    <source>
        <dbReference type="PIRSR" id="PIRSR001362-2"/>
    </source>
</evidence>
<dbReference type="NCBIfam" id="TIGR01346">
    <property type="entry name" value="isocit_lyase"/>
    <property type="match status" value="1"/>
</dbReference>
<gene>
    <name evidence="10" type="ORF">ASTO00021_LOCUS15542</name>
    <name evidence="11" type="ORF">ASTO00021_LOCUS15543</name>
</gene>
<keyword evidence="3" id="KW-0329">Glyoxylate bypass</keyword>
<dbReference type="EMBL" id="HBIN01020341">
    <property type="protein sequence ID" value="CAE0445529.1"/>
    <property type="molecule type" value="Transcribed_RNA"/>
</dbReference>
<proteinExistence type="inferred from homology"/>
<dbReference type="Gene3D" id="3.20.20.60">
    <property type="entry name" value="Phosphoenolpyruvate-binding domains"/>
    <property type="match status" value="1"/>
</dbReference>
<dbReference type="GO" id="GO:0006097">
    <property type="term" value="P:glyoxylate cycle"/>
    <property type="evidence" value="ECO:0007669"/>
    <property type="project" value="UniProtKB-KW"/>
</dbReference>
<dbReference type="EMBL" id="HBIN01020342">
    <property type="protein sequence ID" value="CAE0445530.1"/>
    <property type="molecule type" value="Transcribed_RNA"/>
</dbReference>
<feature type="binding site" evidence="8">
    <location>
        <begin position="97"/>
        <end position="99"/>
    </location>
    <ligand>
        <name>substrate</name>
    </ligand>
</feature>
<dbReference type="InterPro" id="IPR015813">
    <property type="entry name" value="Pyrv/PenolPyrv_kinase-like_dom"/>
</dbReference>
<dbReference type="Pfam" id="PF00463">
    <property type="entry name" value="ICL"/>
    <property type="match status" value="1"/>
</dbReference>
<evidence type="ECO:0000256" key="3">
    <source>
        <dbReference type="ARBA" id="ARBA00022435"/>
    </source>
</evidence>
<evidence type="ECO:0000256" key="5">
    <source>
        <dbReference type="ARBA" id="ARBA00023239"/>
    </source>
</evidence>
<evidence type="ECO:0000256" key="4">
    <source>
        <dbReference type="ARBA" id="ARBA00022532"/>
    </source>
</evidence>
<dbReference type="PANTHER" id="PTHR21631">
    <property type="entry name" value="ISOCITRATE LYASE/MALATE SYNTHASE"/>
    <property type="match status" value="1"/>
</dbReference>
<dbReference type="Gene3D" id="1.10.10.850">
    <property type="match status" value="1"/>
</dbReference>
<evidence type="ECO:0000313" key="11">
    <source>
        <dbReference type="EMBL" id="CAE0445530.1"/>
    </source>
</evidence>
<dbReference type="InterPro" id="IPR040442">
    <property type="entry name" value="Pyrv_kinase-like_dom_sf"/>
</dbReference>
<protein>
    <recommendedName>
        <fullName evidence="2 6">Isocitrate lyase</fullName>
    </recommendedName>
</protein>
<comment type="cofactor">
    <cofactor evidence="9">
        <name>Mg(2+)</name>
        <dbReference type="ChEBI" id="CHEBI:18420"/>
    </cofactor>
    <text evidence="9">Can also use Mn(2+) ion.</text>
</comment>
<evidence type="ECO:0000256" key="1">
    <source>
        <dbReference type="ARBA" id="ARBA00004793"/>
    </source>
</evidence>
<feature type="binding site" evidence="9">
    <location>
        <position position="168"/>
    </location>
    <ligand>
        <name>Mg(2+)</name>
        <dbReference type="ChEBI" id="CHEBI:18420"/>
    </ligand>
</feature>
<dbReference type="PROSITE" id="PS00161">
    <property type="entry name" value="ISOCITRATE_LYASE"/>
    <property type="match status" value="1"/>
</dbReference>
<dbReference type="InterPro" id="IPR018523">
    <property type="entry name" value="Isocitrate_lyase_ph_CS"/>
</dbReference>
<dbReference type="InterPro" id="IPR006254">
    <property type="entry name" value="Isocitrate_lyase"/>
</dbReference>
<evidence type="ECO:0000256" key="9">
    <source>
        <dbReference type="PIRSR" id="PIRSR001362-3"/>
    </source>
</evidence>
<name>A0A6S8F8X2_9STRA</name>
<dbReference type="CDD" id="cd00377">
    <property type="entry name" value="ICL_PEPM"/>
    <property type="match status" value="1"/>
</dbReference>
<comment type="similarity">
    <text evidence="6">Belongs to the isocitrate lyase/PEP mutase superfamily. Isocitrate lyase family.</text>
</comment>
<evidence type="ECO:0000256" key="2">
    <source>
        <dbReference type="ARBA" id="ARBA00012909"/>
    </source>
</evidence>